<dbReference type="PANTHER" id="PTHR21248">
    <property type="entry name" value="CARDIOLIPIN SYNTHASE"/>
    <property type="match status" value="1"/>
</dbReference>
<dbReference type="AlphaFoldDB" id="A0A2Z2NXR6"/>
<keyword evidence="2" id="KW-0808">Transferase</keyword>
<dbReference type="Gene3D" id="3.30.870.10">
    <property type="entry name" value="Endonuclease Chain A"/>
    <property type="match status" value="2"/>
</dbReference>
<evidence type="ECO:0000313" key="3">
    <source>
        <dbReference type="Proteomes" id="UP000250079"/>
    </source>
</evidence>
<protein>
    <submittedName>
        <fullName evidence="2">Cardiolipin synthase B</fullName>
        <ecNumber evidence="2">2.7.8.-</ecNumber>
    </submittedName>
</protein>
<dbReference type="EMBL" id="CP018632">
    <property type="protein sequence ID" value="ASJ72547.1"/>
    <property type="molecule type" value="Genomic_DNA"/>
</dbReference>
<gene>
    <name evidence="2" type="primary">clsB</name>
    <name evidence="2" type="ORF">IMCC3135_12295</name>
</gene>
<reference evidence="2 3" key="1">
    <citation type="submission" date="2016-12" db="EMBL/GenBank/DDBJ databases">
        <authorList>
            <person name="Song W.-J."/>
            <person name="Kurnit D.M."/>
        </authorList>
    </citation>
    <scope>NUCLEOTIDE SEQUENCE [LARGE SCALE GENOMIC DNA]</scope>
    <source>
        <strain evidence="2 3">IMCC3135</strain>
    </source>
</reference>
<dbReference type="Proteomes" id="UP000250079">
    <property type="component" value="Chromosome"/>
</dbReference>
<dbReference type="GO" id="GO:0006793">
    <property type="term" value="P:phosphorus metabolic process"/>
    <property type="evidence" value="ECO:0007669"/>
    <property type="project" value="UniProtKB-ARBA"/>
</dbReference>
<feature type="domain" description="Phospholipase D-like" evidence="1">
    <location>
        <begin position="338"/>
        <end position="482"/>
    </location>
</feature>
<dbReference type="PANTHER" id="PTHR21248:SF22">
    <property type="entry name" value="PHOSPHOLIPASE D"/>
    <property type="match status" value="1"/>
</dbReference>
<organism evidence="2 3">
    <name type="scientific">Granulosicoccus antarcticus IMCC3135</name>
    <dbReference type="NCBI Taxonomy" id="1192854"/>
    <lineage>
        <taxon>Bacteria</taxon>
        <taxon>Pseudomonadati</taxon>
        <taxon>Pseudomonadota</taxon>
        <taxon>Gammaproteobacteria</taxon>
        <taxon>Chromatiales</taxon>
        <taxon>Granulosicoccaceae</taxon>
        <taxon>Granulosicoccus</taxon>
    </lineage>
</organism>
<proteinExistence type="predicted"/>
<name>A0A2Z2NXR6_9GAMM</name>
<dbReference type="EC" id="2.7.8.-" evidence="2"/>
<keyword evidence="3" id="KW-1185">Reference proteome</keyword>
<dbReference type="CDD" id="cd09129">
    <property type="entry name" value="PLDc_unchar2_1"/>
    <property type="match status" value="1"/>
</dbReference>
<dbReference type="SUPFAM" id="SSF56024">
    <property type="entry name" value="Phospholipase D/nuclease"/>
    <property type="match status" value="2"/>
</dbReference>
<evidence type="ECO:0000259" key="1">
    <source>
        <dbReference type="Pfam" id="PF13091"/>
    </source>
</evidence>
<evidence type="ECO:0000313" key="2">
    <source>
        <dbReference type="EMBL" id="ASJ72547.1"/>
    </source>
</evidence>
<accession>A0A2Z2NXR6</accession>
<dbReference type="Pfam" id="PF13091">
    <property type="entry name" value="PLDc_2"/>
    <property type="match status" value="1"/>
</dbReference>
<dbReference type="RefSeq" id="WP_205738011.1">
    <property type="nucleotide sequence ID" value="NZ_CP018632.1"/>
</dbReference>
<dbReference type="KEGG" id="gai:IMCC3135_12295"/>
<sequence length="519" mass="58447">MVNSKTWRRFRRSSGQARSGRRWGRRIMGAIIVYAVLSIAVRAWVPAPPAVGLAGMQYNANYLQFFQDISWLNSEGERQMSQETFDQVFRMIGEAEEFVLLDMFLFNAWQGPVPEEHRALSEELTQALIEQKQRNPDMLIIVISDPINTVYGGLESVHFKRLRDAAIPVVLTDLNQLQDSNPTWSGFWRFVVRPFGNGSGDWLPNPFGEGRVSVRSYLSLLNFKANHRKLLVSDDGEQQLRGLVTSANPHDGSSAHRNIALSFSGPAVMDLINGERELLAMSGADEELQRIDSVLAEQIERHDNASQIEVMPATEKALVAGSSQVQVLSESRIRAAVLQAINQAFAGDAIDLAMFYLSERQIIEALKEAVKRDVTVRALLDINSDAFGRRKNGVPNRPVAAELTAAGVDVKWCATSGEQCHAKWLHVSHETQSGRAHEFILGSANFTRRNLMDLNMETNVRVSTVAEARIATQMIEFFDKQWNNQQGRTYSYPYSRFADDSPWLKLQYRFMEMSGLSTF</sequence>
<dbReference type="GO" id="GO:0016740">
    <property type="term" value="F:transferase activity"/>
    <property type="evidence" value="ECO:0007669"/>
    <property type="project" value="UniProtKB-KW"/>
</dbReference>
<dbReference type="InterPro" id="IPR025202">
    <property type="entry name" value="PLD-like_dom"/>
</dbReference>